<evidence type="ECO:0000256" key="4">
    <source>
        <dbReference type="ARBA" id="ARBA00022692"/>
    </source>
</evidence>
<comment type="subcellular location">
    <subcellularLocation>
        <location evidence="1">Cell envelope</location>
    </subcellularLocation>
    <subcellularLocation>
        <location evidence="2">Endomembrane system</location>
    </subcellularLocation>
</comment>
<feature type="binding site" evidence="9">
    <location>
        <position position="204"/>
    </location>
    <ligand>
        <name>ATP</name>
        <dbReference type="ChEBI" id="CHEBI:30616"/>
    </ligand>
</feature>
<keyword evidence="6 9" id="KW-0067">ATP-binding</keyword>
<organism evidence="12 13">
    <name type="scientific">Phoxinus phoxinus</name>
    <name type="common">Eurasian minnow</name>
    <dbReference type="NCBI Taxonomy" id="58324"/>
    <lineage>
        <taxon>Eukaryota</taxon>
        <taxon>Metazoa</taxon>
        <taxon>Chordata</taxon>
        <taxon>Craniata</taxon>
        <taxon>Vertebrata</taxon>
        <taxon>Euteleostomi</taxon>
        <taxon>Actinopterygii</taxon>
        <taxon>Neopterygii</taxon>
        <taxon>Teleostei</taxon>
        <taxon>Ostariophysi</taxon>
        <taxon>Cypriniformes</taxon>
        <taxon>Leuciscidae</taxon>
        <taxon>Phoxininae</taxon>
        <taxon>Phoxinus</taxon>
    </lineage>
</organism>
<dbReference type="GO" id="GO:0043123">
    <property type="term" value="P:positive regulation of canonical NF-kappaB signal transduction"/>
    <property type="evidence" value="ECO:0007669"/>
    <property type="project" value="UniProtKB-ARBA"/>
</dbReference>
<dbReference type="AlphaFoldDB" id="A0AAN9C430"/>
<name>A0AAN9C430_9TELE</name>
<dbReference type="FunFam" id="1.10.533.10:FF:000028">
    <property type="entry name" value="Interleukin 1 receptor-associated kinase 4"/>
    <property type="match status" value="1"/>
</dbReference>
<evidence type="ECO:0000256" key="1">
    <source>
        <dbReference type="ARBA" id="ARBA00004196"/>
    </source>
</evidence>
<dbReference type="InterPro" id="IPR037970">
    <property type="entry name" value="IRAK4_Death"/>
</dbReference>
<dbReference type="SUPFAM" id="SSF56112">
    <property type="entry name" value="Protein kinase-like (PK-like)"/>
    <property type="match status" value="1"/>
</dbReference>
<feature type="region of interest" description="Disordered" evidence="10">
    <location>
        <begin position="285"/>
        <end position="306"/>
    </location>
</feature>
<dbReference type="Gene3D" id="1.10.510.10">
    <property type="entry name" value="Transferase(Phosphotransferase) domain 1"/>
    <property type="match status" value="1"/>
</dbReference>
<sequence>MCDVTRATPVRKLRFSTLRALSDQLDPQEDWRSVMMDISGTSGEPRYSQLHIRRFEAAVLQGKSPTMEMLFDWGTTNCTVGDLVEILTRHQLFSAVSVLLPEDKTCHTKAAQREEQLRLSARPEVIKPVQQETRVMEPDSRTGPEENTWSSSEGFHTFSHRELTVITSDWDDRPLVDGGCRLGSGGFGVVFRGRMGDTYVAVKKLNPMDDGSLEDLKTQFNQEIQTLRSLKHEHLVELVGFSSDGQHMCLVYSFMPHGSLLDRAGVFGRLVSSLLAEQMLDQRRIGSRSAVPAPEQPHPSRRQEMEMKDEIEDDEVSLQDFIDSKMEGWQMEEVENMYDVASQCLCEKKNRRPAITQVLSELEDLHLKHSQSSG</sequence>
<keyword evidence="8" id="KW-0472">Membrane</keyword>
<dbReference type="InterPro" id="IPR000488">
    <property type="entry name" value="Death_dom"/>
</dbReference>
<dbReference type="PANTHER" id="PTHR47982">
    <property type="entry name" value="PROLINE-RICH RECEPTOR-LIKE PROTEIN KINASE PERK4"/>
    <property type="match status" value="1"/>
</dbReference>
<evidence type="ECO:0000256" key="3">
    <source>
        <dbReference type="ARBA" id="ARBA00022679"/>
    </source>
</evidence>
<keyword evidence="7" id="KW-1133">Transmembrane helix</keyword>
<evidence type="ECO:0000259" key="11">
    <source>
        <dbReference type="PROSITE" id="PS50011"/>
    </source>
</evidence>
<comment type="caution">
    <text evidence="12">The sequence shown here is derived from an EMBL/GenBank/DDBJ whole genome shotgun (WGS) entry which is preliminary data.</text>
</comment>
<protein>
    <recommendedName>
        <fullName evidence="11">Protein kinase domain-containing protein</fullName>
    </recommendedName>
</protein>
<dbReference type="GO" id="GO:0045087">
    <property type="term" value="P:innate immune response"/>
    <property type="evidence" value="ECO:0007669"/>
    <property type="project" value="UniProtKB-ARBA"/>
</dbReference>
<dbReference type="InterPro" id="IPR011009">
    <property type="entry name" value="Kinase-like_dom_sf"/>
</dbReference>
<dbReference type="Proteomes" id="UP001364617">
    <property type="component" value="Unassembled WGS sequence"/>
</dbReference>
<evidence type="ECO:0000256" key="8">
    <source>
        <dbReference type="ARBA" id="ARBA00023136"/>
    </source>
</evidence>
<keyword evidence="5 9" id="KW-0547">Nucleotide-binding</keyword>
<dbReference type="Pfam" id="PF00531">
    <property type="entry name" value="Death"/>
    <property type="match status" value="1"/>
</dbReference>
<dbReference type="PANTHER" id="PTHR47982:SF70">
    <property type="entry name" value="PROTEIN KINASE SUPERFAMILY PROTEIN"/>
    <property type="match status" value="1"/>
</dbReference>
<dbReference type="GO" id="GO:0007165">
    <property type="term" value="P:signal transduction"/>
    <property type="evidence" value="ECO:0007669"/>
    <property type="project" value="InterPro"/>
</dbReference>
<evidence type="ECO:0000256" key="5">
    <source>
        <dbReference type="ARBA" id="ARBA00022741"/>
    </source>
</evidence>
<keyword evidence="3" id="KW-0808">Transferase</keyword>
<dbReference type="CDD" id="cd08793">
    <property type="entry name" value="Death_IRAK4"/>
    <property type="match status" value="1"/>
</dbReference>
<dbReference type="GO" id="GO:0031349">
    <property type="term" value="P:positive regulation of defense response"/>
    <property type="evidence" value="ECO:0007669"/>
    <property type="project" value="UniProtKB-ARBA"/>
</dbReference>
<dbReference type="InterPro" id="IPR000719">
    <property type="entry name" value="Prot_kinase_dom"/>
</dbReference>
<dbReference type="Gene3D" id="3.30.200.20">
    <property type="entry name" value="Phosphorylase Kinase, domain 1"/>
    <property type="match status" value="1"/>
</dbReference>
<dbReference type="GO" id="GO:0004672">
    <property type="term" value="F:protein kinase activity"/>
    <property type="evidence" value="ECO:0007669"/>
    <property type="project" value="InterPro"/>
</dbReference>
<dbReference type="InterPro" id="IPR011029">
    <property type="entry name" value="DEATH-like_dom_sf"/>
</dbReference>
<evidence type="ECO:0000256" key="2">
    <source>
        <dbReference type="ARBA" id="ARBA00004308"/>
    </source>
</evidence>
<dbReference type="GO" id="GO:0012505">
    <property type="term" value="C:endomembrane system"/>
    <property type="evidence" value="ECO:0007669"/>
    <property type="project" value="UniProtKB-SubCell"/>
</dbReference>
<dbReference type="SUPFAM" id="SSF47986">
    <property type="entry name" value="DEATH domain"/>
    <property type="match status" value="1"/>
</dbReference>
<evidence type="ECO:0000256" key="6">
    <source>
        <dbReference type="ARBA" id="ARBA00022840"/>
    </source>
</evidence>
<reference evidence="12 13" key="1">
    <citation type="submission" date="2024-02" db="EMBL/GenBank/DDBJ databases">
        <title>Chromosome-level genome assembly of the Eurasian Minnow (Phoxinus phoxinus).</title>
        <authorList>
            <person name="Oriowo T.O."/>
            <person name="Martin S."/>
            <person name="Stange M."/>
            <person name="Chrysostomakis Y."/>
            <person name="Brown T."/>
            <person name="Winkler S."/>
            <person name="Kukowka S."/>
            <person name="Myers E.W."/>
            <person name="Bohne A."/>
        </authorList>
    </citation>
    <scope>NUCLEOTIDE SEQUENCE [LARGE SCALE GENOMIC DNA]</scope>
    <source>
        <strain evidence="12">ZFMK-TIS-60720</strain>
        <tissue evidence="12">Whole Organism</tissue>
    </source>
</reference>
<evidence type="ECO:0000256" key="9">
    <source>
        <dbReference type="PROSITE-ProRule" id="PRU10141"/>
    </source>
</evidence>
<feature type="region of interest" description="Disordered" evidence="10">
    <location>
        <begin position="133"/>
        <end position="152"/>
    </location>
</feature>
<dbReference type="Gene3D" id="1.10.533.10">
    <property type="entry name" value="Death Domain, Fas"/>
    <property type="match status" value="1"/>
</dbReference>
<dbReference type="Pfam" id="PF07714">
    <property type="entry name" value="PK_Tyr_Ser-Thr"/>
    <property type="match status" value="1"/>
</dbReference>
<dbReference type="EMBL" id="JAYKXH010000025">
    <property type="protein sequence ID" value="KAK7121164.1"/>
    <property type="molecule type" value="Genomic_DNA"/>
</dbReference>
<feature type="compositionally biased region" description="Basic and acidic residues" evidence="10">
    <location>
        <begin position="134"/>
        <end position="144"/>
    </location>
</feature>
<evidence type="ECO:0000256" key="7">
    <source>
        <dbReference type="ARBA" id="ARBA00022989"/>
    </source>
</evidence>
<evidence type="ECO:0000256" key="10">
    <source>
        <dbReference type="SAM" id="MobiDB-lite"/>
    </source>
</evidence>
<dbReference type="InterPro" id="IPR001245">
    <property type="entry name" value="Ser-Thr/Tyr_kinase_cat_dom"/>
</dbReference>
<dbReference type="PROSITE" id="PS50011">
    <property type="entry name" value="PROTEIN_KINASE_DOM"/>
    <property type="match status" value="1"/>
</dbReference>
<dbReference type="InterPro" id="IPR017441">
    <property type="entry name" value="Protein_kinase_ATP_BS"/>
</dbReference>
<dbReference type="GO" id="GO:0005524">
    <property type="term" value="F:ATP binding"/>
    <property type="evidence" value="ECO:0007669"/>
    <property type="project" value="UniProtKB-UniRule"/>
</dbReference>
<keyword evidence="4" id="KW-0812">Transmembrane</keyword>
<dbReference type="InterPro" id="IPR047117">
    <property type="entry name" value="PERK1-13-like"/>
</dbReference>
<evidence type="ECO:0000313" key="12">
    <source>
        <dbReference type="EMBL" id="KAK7121164.1"/>
    </source>
</evidence>
<feature type="domain" description="Protein kinase" evidence="11">
    <location>
        <begin position="176"/>
        <end position="374"/>
    </location>
</feature>
<accession>A0AAN9C430</accession>
<evidence type="ECO:0000313" key="13">
    <source>
        <dbReference type="Proteomes" id="UP001364617"/>
    </source>
</evidence>
<dbReference type="PROSITE" id="PS00107">
    <property type="entry name" value="PROTEIN_KINASE_ATP"/>
    <property type="match status" value="1"/>
</dbReference>
<gene>
    <name evidence="12" type="ORF">R3I93_022300</name>
</gene>
<proteinExistence type="predicted"/>
<keyword evidence="13" id="KW-1185">Reference proteome</keyword>